<dbReference type="AlphaFoldDB" id="A0A835HQE2"/>
<dbReference type="PANTHER" id="PTHR35689:SF1">
    <property type="entry name" value="EARLY ENDOSOME ANTIGEN"/>
    <property type="match status" value="1"/>
</dbReference>
<dbReference type="PANTHER" id="PTHR35689">
    <property type="entry name" value="EARLY ENDOSOME ANTIGEN"/>
    <property type="match status" value="1"/>
</dbReference>
<keyword evidence="3" id="KW-1185">Reference proteome</keyword>
<gene>
    <name evidence="2" type="ORF">IFM89_013730</name>
</gene>
<dbReference type="EMBL" id="JADFTS010000005">
    <property type="protein sequence ID" value="KAF9605060.1"/>
    <property type="molecule type" value="Genomic_DNA"/>
</dbReference>
<protein>
    <submittedName>
        <fullName evidence="2">Uncharacterized protein</fullName>
    </submittedName>
</protein>
<comment type="caution">
    <text evidence="2">The sequence shown here is derived from an EMBL/GenBank/DDBJ whole genome shotgun (WGS) entry which is preliminary data.</text>
</comment>
<dbReference type="OrthoDB" id="1913731at2759"/>
<feature type="coiled-coil region" evidence="1">
    <location>
        <begin position="90"/>
        <end position="124"/>
    </location>
</feature>
<accession>A0A835HQE2</accession>
<evidence type="ECO:0000313" key="2">
    <source>
        <dbReference type="EMBL" id="KAF9605060.1"/>
    </source>
</evidence>
<keyword evidence="1" id="KW-0175">Coiled coil</keyword>
<sequence length="182" mass="21532">MIRTEFIKESIDFSLGLLISTNTLELKLCASEEARKRLQDPYFLLHSRLKEKDQRIDHARCTRWEKECLLYDRDREALMEFANEAMMKGLKRFEVCVLDIEDELKNALEELEEYKKKCEKHMVSETQLIEELHLMREKITMLEQSRLQECSDNPIHYSKCSSLKADDQIPHPHVLSAMPVSE</sequence>
<dbReference type="Proteomes" id="UP000631114">
    <property type="component" value="Unassembled WGS sequence"/>
</dbReference>
<name>A0A835HQE2_9MAGN</name>
<organism evidence="2 3">
    <name type="scientific">Coptis chinensis</name>
    <dbReference type="NCBI Taxonomy" id="261450"/>
    <lineage>
        <taxon>Eukaryota</taxon>
        <taxon>Viridiplantae</taxon>
        <taxon>Streptophyta</taxon>
        <taxon>Embryophyta</taxon>
        <taxon>Tracheophyta</taxon>
        <taxon>Spermatophyta</taxon>
        <taxon>Magnoliopsida</taxon>
        <taxon>Ranunculales</taxon>
        <taxon>Ranunculaceae</taxon>
        <taxon>Coptidoideae</taxon>
        <taxon>Coptis</taxon>
    </lineage>
</organism>
<proteinExistence type="predicted"/>
<evidence type="ECO:0000313" key="3">
    <source>
        <dbReference type="Proteomes" id="UP000631114"/>
    </source>
</evidence>
<evidence type="ECO:0000256" key="1">
    <source>
        <dbReference type="SAM" id="Coils"/>
    </source>
</evidence>
<reference evidence="2 3" key="1">
    <citation type="submission" date="2020-10" db="EMBL/GenBank/DDBJ databases">
        <title>The Coptis chinensis genome and diversification of protoberbering-type alkaloids.</title>
        <authorList>
            <person name="Wang B."/>
            <person name="Shu S."/>
            <person name="Song C."/>
            <person name="Liu Y."/>
        </authorList>
    </citation>
    <scope>NUCLEOTIDE SEQUENCE [LARGE SCALE GENOMIC DNA]</scope>
    <source>
        <strain evidence="2">HL-2020</strain>
        <tissue evidence="2">Leaf</tissue>
    </source>
</reference>